<evidence type="ECO:0000256" key="6">
    <source>
        <dbReference type="ARBA" id="ARBA00022847"/>
    </source>
</evidence>
<evidence type="ECO:0000256" key="1">
    <source>
        <dbReference type="ARBA" id="ARBA00004141"/>
    </source>
</evidence>
<feature type="transmembrane region" description="Helical" evidence="10">
    <location>
        <begin position="353"/>
        <end position="381"/>
    </location>
</feature>
<proteinExistence type="inferred from homology"/>
<dbReference type="InterPro" id="IPR005829">
    <property type="entry name" value="Sugar_transporter_CS"/>
</dbReference>
<keyword evidence="5 10" id="KW-0812">Transmembrane</keyword>
<dbReference type="GO" id="GO:0016020">
    <property type="term" value="C:membrane"/>
    <property type="evidence" value="ECO:0007669"/>
    <property type="project" value="UniProtKB-SubCell"/>
</dbReference>
<evidence type="ECO:0000256" key="9">
    <source>
        <dbReference type="RuleBase" id="RU003346"/>
    </source>
</evidence>
<dbReference type="InterPro" id="IPR050814">
    <property type="entry name" value="Myo-inositol_Transporter"/>
</dbReference>
<dbReference type="GO" id="GO:0015293">
    <property type="term" value="F:symporter activity"/>
    <property type="evidence" value="ECO:0007669"/>
    <property type="project" value="UniProtKB-KW"/>
</dbReference>
<evidence type="ECO:0000256" key="10">
    <source>
        <dbReference type="SAM" id="Phobius"/>
    </source>
</evidence>
<comment type="subcellular location">
    <subcellularLocation>
        <location evidence="1">Membrane</location>
        <topology evidence="1">Multi-pass membrane protein</topology>
    </subcellularLocation>
</comment>
<keyword evidence="13" id="KW-1185">Reference proteome</keyword>
<gene>
    <name evidence="12" type="ORF">LUZ62_051641</name>
</gene>
<evidence type="ECO:0000256" key="2">
    <source>
        <dbReference type="ARBA" id="ARBA00010992"/>
    </source>
</evidence>
<feature type="transmembrane region" description="Helical" evidence="10">
    <location>
        <begin position="6"/>
        <end position="35"/>
    </location>
</feature>
<sequence>MMHRKFAYLCSIFASLNIILLGYDIGVMSGAILYIKKDLHITEVQQEIFVGCLSIVSLIGGLTGGPTSDLIGRKWTIGIGAVIFQAGAVVMTFAPSFRILLLGRLITGVGIGFSASISAIYVAEISPAITRGTLVSLPEICINIGILLGYISNFAFSGLPQHYNWRIMLGIGILPAVFNGITFYIIPESPRWLVMQNRLEEARSVLVKVSDRGEDVEQRLKEIKEAASVNTDYKRKALYQEILCPSPGVRRMLAAGCGIMVFQQITGIDATVYYSPTIFKNAGIKSEKKILATTVAVGFTKTIFTVVAMFCIDKVGRKVLLYVSTIGMTACLAVLGIALALQKHLSGSVVQDFGIGLAIFAVCANVAFYAVGMGPICWVVSSEVFPLRLRAKASALSQVGARVSSGLISMSFLSLSRAISVSGVFFVFSIILAIAVVFVKLCVPETKGKTLEEIETMLIGEEQKLDLADTESGKTEHELETDS</sequence>
<feature type="domain" description="Major facilitator superfamily (MFS) profile" evidence="11">
    <location>
        <begin position="10"/>
        <end position="447"/>
    </location>
</feature>
<dbReference type="EMBL" id="JAMFTS010000002">
    <property type="protein sequence ID" value="KAJ4800395.1"/>
    <property type="molecule type" value="Genomic_DNA"/>
</dbReference>
<dbReference type="PROSITE" id="PS50850">
    <property type="entry name" value="MFS"/>
    <property type="match status" value="1"/>
</dbReference>
<feature type="transmembrane region" description="Helical" evidence="10">
    <location>
        <begin position="419"/>
        <end position="439"/>
    </location>
</feature>
<name>A0AAV8G848_9POAL</name>
<feature type="transmembrane region" description="Helical" evidence="10">
    <location>
        <begin position="319"/>
        <end position="341"/>
    </location>
</feature>
<accession>A0AAV8G848</accession>
<evidence type="ECO:0000256" key="4">
    <source>
        <dbReference type="ARBA" id="ARBA00022597"/>
    </source>
</evidence>
<dbReference type="PRINTS" id="PR00171">
    <property type="entry name" value="SUGRTRNSPORT"/>
</dbReference>
<comment type="similarity">
    <text evidence="2 9">Belongs to the major facilitator superfamily. Sugar transporter (TC 2.A.1.1) family.</text>
</comment>
<keyword evidence="4" id="KW-0762">Sugar transport</keyword>
<keyword evidence="3 9" id="KW-0813">Transport</keyword>
<feature type="transmembrane region" description="Helical" evidence="10">
    <location>
        <begin position="75"/>
        <end position="94"/>
    </location>
</feature>
<feature type="transmembrane region" description="Helical" evidence="10">
    <location>
        <begin position="167"/>
        <end position="186"/>
    </location>
</feature>
<dbReference type="SUPFAM" id="SSF103473">
    <property type="entry name" value="MFS general substrate transporter"/>
    <property type="match status" value="1"/>
</dbReference>
<dbReference type="InterPro" id="IPR036259">
    <property type="entry name" value="MFS_trans_sf"/>
</dbReference>
<comment type="caution">
    <text evidence="12">The sequence shown here is derived from an EMBL/GenBank/DDBJ whole genome shotgun (WGS) entry which is preliminary data.</text>
</comment>
<evidence type="ECO:0000259" key="11">
    <source>
        <dbReference type="PROSITE" id="PS50850"/>
    </source>
</evidence>
<evidence type="ECO:0000256" key="3">
    <source>
        <dbReference type="ARBA" id="ARBA00022448"/>
    </source>
</evidence>
<keyword evidence="8 10" id="KW-0472">Membrane</keyword>
<keyword evidence="7 10" id="KW-1133">Transmembrane helix</keyword>
<protein>
    <submittedName>
        <fullName evidence="12">Major facilitator superfamily protein</fullName>
    </submittedName>
</protein>
<feature type="transmembrane region" description="Helical" evidence="10">
    <location>
        <begin position="135"/>
        <end position="155"/>
    </location>
</feature>
<feature type="transmembrane region" description="Helical" evidence="10">
    <location>
        <begin position="101"/>
        <end position="123"/>
    </location>
</feature>
<dbReference type="InterPro" id="IPR020846">
    <property type="entry name" value="MFS_dom"/>
</dbReference>
<reference evidence="12" key="1">
    <citation type="submission" date="2022-08" db="EMBL/GenBank/DDBJ databases">
        <authorList>
            <person name="Marques A."/>
        </authorList>
    </citation>
    <scope>NUCLEOTIDE SEQUENCE</scope>
    <source>
        <strain evidence="12">RhyPub2mFocal</strain>
        <tissue evidence="12">Leaves</tissue>
    </source>
</reference>
<evidence type="ECO:0000256" key="5">
    <source>
        <dbReference type="ARBA" id="ARBA00022692"/>
    </source>
</evidence>
<dbReference type="InterPro" id="IPR005828">
    <property type="entry name" value="MFS_sugar_transport-like"/>
</dbReference>
<dbReference type="Proteomes" id="UP001140206">
    <property type="component" value="Chromosome 2"/>
</dbReference>
<keyword evidence="6" id="KW-0769">Symport</keyword>
<dbReference type="NCBIfam" id="TIGR00879">
    <property type="entry name" value="SP"/>
    <property type="match status" value="1"/>
</dbReference>
<evidence type="ECO:0000256" key="7">
    <source>
        <dbReference type="ARBA" id="ARBA00022989"/>
    </source>
</evidence>
<evidence type="ECO:0000313" key="12">
    <source>
        <dbReference type="EMBL" id="KAJ4800395.1"/>
    </source>
</evidence>
<dbReference type="AlphaFoldDB" id="A0AAV8G848"/>
<dbReference type="InterPro" id="IPR003663">
    <property type="entry name" value="Sugar/inositol_transpt"/>
</dbReference>
<dbReference type="FunFam" id="1.20.1250.20:FF:000025">
    <property type="entry name" value="probable polyol transporter 4"/>
    <property type="match status" value="1"/>
</dbReference>
<dbReference type="PANTHER" id="PTHR48020">
    <property type="entry name" value="PROTON MYO-INOSITOL COTRANSPORTER"/>
    <property type="match status" value="1"/>
</dbReference>
<evidence type="ECO:0000256" key="8">
    <source>
        <dbReference type="ARBA" id="ARBA00023136"/>
    </source>
</evidence>
<dbReference type="PROSITE" id="PS00217">
    <property type="entry name" value="SUGAR_TRANSPORT_2"/>
    <property type="match status" value="1"/>
</dbReference>
<organism evidence="12 13">
    <name type="scientific">Rhynchospora pubera</name>
    <dbReference type="NCBI Taxonomy" id="906938"/>
    <lineage>
        <taxon>Eukaryota</taxon>
        <taxon>Viridiplantae</taxon>
        <taxon>Streptophyta</taxon>
        <taxon>Embryophyta</taxon>
        <taxon>Tracheophyta</taxon>
        <taxon>Spermatophyta</taxon>
        <taxon>Magnoliopsida</taxon>
        <taxon>Liliopsida</taxon>
        <taxon>Poales</taxon>
        <taxon>Cyperaceae</taxon>
        <taxon>Cyperoideae</taxon>
        <taxon>Rhynchosporeae</taxon>
        <taxon>Rhynchospora</taxon>
    </lineage>
</organism>
<dbReference type="PANTHER" id="PTHR48020:SF49">
    <property type="entry name" value="SUGAR TRANSPORTER"/>
    <property type="match status" value="1"/>
</dbReference>
<feature type="transmembrane region" description="Helical" evidence="10">
    <location>
        <begin position="47"/>
        <end position="63"/>
    </location>
</feature>
<dbReference type="PROSITE" id="PS00216">
    <property type="entry name" value="SUGAR_TRANSPORT_1"/>
    <property type="match status" value="2"/>
</dbReference>
<dbReference type="Pfam" id="PF00083">
    <property type="entry name" value="Sugar_tr"/>
    <property type="match status" value="1"/>
</dbReference>
<dbReference type="Gene3D" id="1.20.1250.20">
    <property type="entry name" value="MFS general substrate transporter like domains"/>
    <property type="match status" value="1"/>
</dbReference>
<feature type="transmembrane region" description="Helical" evidence="10">
    <location>
        <begin position="290"/>
        <end position="312"/>
    </location>
</feature>
<evidence type="ECO:0000313" key="13">
    <source>
        <dbReference type="Proteomes" id="UP001140206"/>
    </source>
</evidence>